<proteinExistence type="predicted"/>
<dbReference type="Proteomes" id="UP000663851">
    <property type="component" value="Unassembled WGS sequence"/>
</dbReference>
<reference evidence="1" key="1">
    <citation type="submission" date="2021-02" db="EMBL/GenBank/DDBJ databases">
        <authorList>
            <person name="Nowell W R."/>
        </authorList>
    </citation>
    <scope>NUCLEOTIDE SEQUENCE</scope>
</reference>
<accession>A0A819W064</accession>
<evidence type="ECO:0000313" key="1">
    <source>
        <dbReference type="EMBL" id="CAF4118441.1"/>
    </source>
</evidence>
<protein>
    <submittedName>
        <fullName evidence="1">Uncharacterized protein</fullName>
    </submittedName>
</protein>
<dbReference type="Proteomes" id="UP000663848">
    <property type="component" value="Unassembled WGS sequence"/>
</dbReference>
<evidence type="ECO:0000313" key="3">
    <source>
        <dbReference type="Proteomes" id="UP000663851"/>
    </source>
</evidence>
<sequence>TLPSETNETEQ</sequence>
<dbReference type="EMBL" id="CAJOBR010023237">
    <property type="protein sequence ID" value="CAF4953168.1"/>
    <property type="molecule type" value="Genomic_DNA"/>
</dbReference>
<name>A0A819W064_9BILA</name>
<dbReference type="EMBL" id="CAJOBO010000069">
    <property type="protein sequence ID" value="CAF4118441.1"/>
    <property type="molecule type" value="Genomic_DNA"/>
</dbReference>
<gene>
    <name evidence="1" type="ORF">HFQ381_LOCUS2160</name>
    <name evidence="2" type="ORF">QYT958_LOCUS33649</name>
</gene>
<evidence type="ECO:0000313" key="2">
    <source>
        <dbReference type="EMBL" id="CAF4953168.1"/>
    </source>
</evidence>
<comment type="caution">
    <text evidence="1">The sequence shown here is derived from an EMBL/GenBank/DDBJ whole genome shotgun (WGS) entry which is preliminary data.</text>
</comment>
<feature type="non-terminal residue" evidence="1">
    <location>
        <position position="1"/>
    </location>
</feature>
<organism evidence="1 3">
    <name type="scientific">Rotaria socialis</name>
    <dbReference type="NCBI Taxonomy" id="392032"/>
    <lineage>
        <taxon>Eukaryota</taxon>
        <taxon>Metazoa</taxon>
        <taxon>Spiralia</taxon>
        <taxon>Gnathifera</taxon>
        <taxon>Rotifera</taxon>
        <taxon>Eurotatoria</taxon>
        <taxon>Bdelloidea</taxon>
        <taxon>Philodinida</taxon>
        <taxon>Philodinidae</taxon>
        <taxon>Rotaria</taxon>
    </lineage>
</organism>